<keyword evidence="5" id="KW-0732">Signal</keyword>
<name>A0A0F5K3S7_9BURK</name>
<dbReference type="InterPro" id="IPR000527">
    <property type="entry name" value="Flag_Lring"/>
</dbReference>
<evidence type="ECO:0000256" key="6">
    <source>
        <dbReference type="ARBA" id="ARBA00023136"/>
    </source>
</evidence>
<protein>
    <recommendedName>
        <fullName evidence="11">Basal body L-ring protein</fullName>
    </recommendedName>
</protein>
<dbReference type="GO" id="GO:0009427">
    <property type="term" value="C:bacterial-type flagellum basal body, distal rod, L ring"/>
    <property type="evidence" value="ECO:0007669"/>
    <property type="project" value="InterPro"/>
</dbReference>
<dbReference type="PANTHER" id="PTHR34933">
    <property type="entry name" value="FLAGELLAR L-RING PROTEIN"/>
    <property type="match status" value="1"/>
</dbReference>
<keyword evidence="7" id="KW-0975">Bacterial flagellum</keyword>
<accession>A0A0F5K3S7</accession>
<proteinExistence type="inferred from homology"/>
<reference evidence="9 10" key="1">
    <citation type="submission" date="2015-03" db="EMBL/GenBank/DDBJ databases">
        <title>Draft Genome Sequence of Burkholderia andropogonis type strain ICMP2807, isolated from Sorghum bicolor.</title>
        <authorList>
            <person name="Lopes-Santos L."/>
            <person name="Castro D.B."/>
            <person name="Ottoboni L.M."/>
            <person name="Park D."/>
            <person name="Weirc B.S."/>
            <person name="Destefano S.A."/>
        </authorList>
    </citation>
    <scope>NUCLEOTIDE SEQUENCE [LARGE SCALE GENOMIC DNA]</scope>
    <source>
        <strain evidence="9 10">ICMP2807</strain>
    </source>
</reference>
<dbReference type="GO" id="GO:0071973">
    <property type="term" value="P:bacterial-type flagellum-dependent cell motility"/>
    <property type="evidence" value="ECO:0007669"/>
    <property type="project" value="InterPro"/>
</dbReference>
<evidence type="ECO:0000256" key="5">
    <source>
        <dbReference type="ARBA" id="ARBA00022729"/>
    </source>
</evidence>
<dbReference type="PANTHER" id="PTHR34933:SF1">
    <property type="entry name" value="FLAGELLAR L-RING PROTEIN"/>
    <property type="match status" value="1"/>
</dbReference>
<evidence type="ECO:0000313" key="9">
    <source>
        <dbReference type="EMBL" id="KKB64786.1"/>
    </source>
</evidence>
<evidence type="ECO:0000256" key="1">
    <source>
        <dbReference type="ARBA" id="ARBA00002591"/>
    </source>
</evidence>
<sequence length="206" mass="21755">MALSACGGQQSIVKVPTYPPLMNPQTQLAEQGGIYQPGTAMALYESPRARHVGDLLTVKLEENFQTSNSAQMDLNRDSNVTAKVADGRTTGIPITLSKLFNIGSANSKFQSKGSITGGGTLNGTLSVSVISVLPSGNLMVAGDRMIATNNDNQLVRFSGIVNPIDIQPGNLVSSTRVANARIEQQGDGALRTTTHSGWLHNQAANY</sequence>
<dbReference type="STRING" id="28092.WM40_04470"/>
<dbReference type="PRINTS" id="PR01008">
    <property type="entry name" value="FLGLRINGFLGH"/>
</dbReference>
<dbReference type="PATRIC" id="fig|28092.6.peg.1061"/>
<evidence type="ECO:0000256" key="2">
    <source>
        <dbReference type="ARBA" id="ARBA00004117"/>
    </source>
</evidence>
<dbReference type="GO" id="GO:0009279">
    <property type="term" value="C:cell outer membrane"/>
    <property type="evidence" value="ECO:0007669"/>
    <property type="project" value="UniProtKB-SubCell"/>
</dbReference>
<dbReference type="EMBL" id="LAQU01000003">
    <property type="protein sequence ID" value="KKB64786.1"/>
    <property type="molecule type" value="Genomic_DNA"/>
</dbReference>
<keyword evidence="6" id="KW-0472">Membrane</keyword>
<evidence type="ECO:0000313" key="10">
    <source>
        <dbReference type="Proteomes" id="UP000033618"/>
    </source>
</evidence>
<evidence type="ECO:0008006" key="11">
    <source>
        <dbReference type="Google" id="ProtNLM"/>
    </source>
</evidence>
<dbReference type="Pfam" id="PF02107">
    <property type="entry name" value="FlgH"/>
    <property type="match status" value="1"/>
</dbReference>
<evidence type="ECO:0000256" key="4">
    <source>
        <dbReference type="ARBA" id="ARBA00006929"/>
    </source>
</evidence>
<organism evidence="9 10">
    <name type="scientific">Robbsia andropogonis</name>
    <dbReference type="NCBI Taxonomy" id="28092"/>
    <lineage>
        <taxon>Bacteria</taxon>
        <taxon>Pseudomonadati</taxon>
        <taxon>Pseudomonadota</taxon>
        <taxon>Betaproteobacteria</taxon>
        <taxon>Burkholderiales</taxon>
        <taxon>Burkholderiaceae</taxon>
        <taxon>Robbsia</taxon>
    </lineage>
</organism>
<evidence type="ECO:0000256" key="7">
    <source>
        <dbReference type="ARBA" id="ARBA00023143"/>
    </source>
</evidence>
<dbReference type="AlphaFoldDB" id="A0A0F5K3S7"/>
<evidence type="ECO:0000256" key="8">
    <source>
        <dbReference type="ARBA" id="ARBA00023237"/>
    </source>
</evidence>
<gene>
    <name evidence="9" type="ORF">WM40_04470</name>
</gene>
<dbReference type="GO" id="GO:0003774">
    <property type="term" value="F:cytoskeletal motor activity"/>
    <property type="evidence" value="ECO:0007669"/>
    <property type="project" value="InterPro"/>
</dbReference>
<comment type="caution">
    <text evidence="9">The sequence shown here is derived from an EMBL/GenBank/DDBJ whole genome shotgun (WGS) entry which is preliminary data.</text>
</comment>
<comment type="similarity">
    <text evidence="4">Belongs to the FlgH family.</text>
</comment>
<evidence type="ECO:0000256" key="3">
    <source>
        <dbReference type="ARBA" id="ARBA00004442"/>
    </source>
</evidence>
<keyword evidence="8" id="KW-0998">Cell outer membrane</keyword>
<comment type="function">
    <text evidence="1">Assembles around the rod to form the L-ring and probably protects the motor/basal body from shearing forces during rotation.</text>
</comment>
<dbReference type="Proteomes" id="UP000033618">
    <property type="component" value="Unassembled WGS sequence"/>
</dbReference>
<comment type="subcellular location">
    <subcellularLocation>
        <location evidence="2">Bacterial flagellum basal body</location>
    </subcellularLocation>
    <subcellularLocation>
        <location evidence="3">Cell outer membrane</location>
    </subcellularLocation>
</comment>
<keyword evidence="10" id="KW-1185">Reference proteome</keyword>